<dbReference type="InterPro" id="IPR003018">
    <property type="entry name" value="GAF"/>
</dbReference>
<gene>
    <name evidence="5" type="ORF">ACFQ1G_12385</name>
</gene>
<dbReference type="InterPro" id="IPR004358">
    <property type="entry name" value="Sig_transdc_His_kin-like_C"/>
</dbReference>
<reference evidence="6" key="1">
    <citation type="journal article" date="2019" name="Int. J. Syst. Evol. Microbiol.">
        <title>The Global Catalogue of Microorganisms (GCM) 10K type strain sequencing project: providing services to taxonomists for standard genome sequencing and annotation.</title>
        <authorList>
            <consortium name="The Broad Institute Genomics Platform"/>
            <consortium name="The Broad Institute Genome Sequencing Center for Infectious Disease"/>
            <person name="Wu L."/>
            <person name="Ma J."/>
        </authorList>
    </citation>
    <scope>NUCLEOTIDE SEQUENCE [LARGE SCALE GENOMIC DNA]</scope>
    <source>
        <strain evidence="6">CCUG 60898</strain>
    </source>
</reference>
<keyword evidence="5" id="KW-0547">Nucleotide-binding</keyword>
<comment type="caution">
    <text evidence="5">The sequence shown here is derived from an EMBL/GenBank/DDBJ whole genome shotgun (WGS) entry which is preliminary data.</text>
</comment>
<evidence type="ECO:0000313" key="5">
    <source>
        <dbReference type="EMBL" id="MFD0977593.1"/>
    </source>
</evidence>
<dbReference type="InterPro" id="IPR029016">
    <property type="entry name" value="GAF-like_dom_sf"/>
</dbReference>
<dbReference type="CDD" id="cd00082">
    <property type="entry name" value="HisKA"/>
    <property type="match status" value="1"/>
</dbReference>
<proteinExistence type="predicted"/>
<dbReference type="RefSeq" id="WP_380740003.1">
    <property type="nucleotide sequence ID" value="NZ_JBHTJP010000035.1"/>
</dbReference>
<dbReference type="Proteomes" id="UP001597100">
    <property type="component" value="Unassembled WGS sequence"/>
</dbReference>
<keyword evidence="3" id="KW-0597">Phosphoprotein</keyword>
<dbReference type="SMART" id="SM00065">
    <property type="entry name" value="GAF"/>
    <property type="match status" value="1"/>
</dbReference>
<sequence length="407" mass="45639">MIKPTIPANEIERLNDLRSYDILDTLPEKEFDEITFLASQICGTPISLVSLIDENRQWFKSHHGIEVSETPREQSFCGHAINDPENVMIVPDSRNDERFHGNPLVYRDPNIIFYAGIPLVSPKGNALGTLCVIDSVPRDLNQTQIKALKALGNQLGKLLENRISLDKLNRSEQKLKEINATKDKLFSIIGHDLRGPIGGLKTLTEILLSDFDLSDTKKIRDILKVIQTSANSTYDLLENLLTWAKSQQNDIKFAPQEIHLNPMVTQTVELFSELSKNKEVIISPDISESTYVFADKNMLMTVLRNLISNAIKFSSKGELIQIFSEKRDDAFIITVKDQGTGIKEEDKSKIFTKTEHFTAYGTNGEKGTGLGLMLCLEFIEKHGGKIWVDSELGKGSAFSFTLPLKDA</sequence>
<dbReference type="Gene3D" id="1.10.287.130">
    <property type="match status" value="1"/>
</dbReference>
<evidence type="ECO:0000256" key="2">
    <source>
        <dbReference type="ARBA" id="ARBA00012438"/>
    </source>
</evidence>
<dbReference type="PRINTS" id="PR00344">
    <property type="entry name" value="BCTRLSENSOR"/>
</dbReference>
<dbReference type="SUPFAM" id="SSF55781">
    <property type="entry name" value="GAF domain-like"/>
    <property type="match status" value="1"/>
</dbReference>
<dbReference type="SUPFAM" id="SSF47384">
    <property type="entry name" value="Homodimeric domain of signal transducing histidine kinase"/>
    <property type="match status" value="1"/>
</dbReference>
<name>A0ABW3IIP0_9FLAO</name>
<keyword evidence="6" id="KW-1185">Reference proteome</keyword>
<dbReference type="SMART" id="SM00388">
    <property type="entry name" value="HisKA"/>
    <property type="match status" value="1"/>
</dbReference>
<protein>
    <recommendedName>
        <fullName evidence="2">histidine kinase</fullName>
        <ecNumber evidence="2">2.7.13.3</ecNumber>
    </recommendedName>
</protein>
<dbReference type="Pfam" id="PF00512">
    <property type="entry name" value="HisKA"/>
    <property type="match status" value="1"/>
</dbReference>
<dbReference type="Gene3D" id="3.30.565.10">
    <property type="entry name" value="Histidine kinase-like ATPase, C-terminal domain"/>
    <property type="match status" value="1"/>
</dbReference>
<organism evidence="5 6">
    <name type="scientific">Salinimicrobium gaetbulicola</name>
    <dbReference type="NCBI Taxonomy" id="999702"/>
    <lineage>
        <taxon>Bacteria</taxon>
        <taxon>Pseudomonadati</taxon>
        <taxon>Bacteroidota</taxon>
        <taxon>Flavobacteriia</taxon>
        <taxon>Flavobacteriales</taxon>
        <taxon>Flavobacteriaceae</taxon>
        <taxon>Salinimicrobium</taxon>
    </lineage>
</organism>
<dbReference type="PROSITE" id="PS50109">
    <property type="entry name" value="HIS_KIN"/>
    <property type="match status" value="1"/>
</dbReference>
<dbReference type="InterPro" id="IPR003594">
    <property type="entry name" value="HATPase_dom"/>
</dbReference>
<dbReference type="EMBL" id="JBHTJP010000035">
    <property type="protein sequence ID" value="MFD0977593.1"/>
    <property type="molecule type" value="Genomic_DNA"/>
</dbReference>
<feature type="domain" description="Histidine kinase" evidence="4">
    <location>
        <begin position="188"/>
        <end position="406"/>
    </location>
</feature>
<dbReference type="InterPro" id="IPR036890">
    <property type="entry name" value="HATPase_C_sf"/>
</dbReference>
<keyword evidence="5" id="KW-0067">ATP-binding</keyword>
<dbReference type="Pfam" id="PF01590">
    <property type="entry name" value="GAF"/>
    <property type="match status" value="1"/>
</dbReference>
<dbReference type="PANTHER" id="PTHR43102">
    <property type="entry name" value="SLR1143 PROTEIN"/>
    <property type="match status" value="1"/>
</dbReference>
<evidence type="ECO:0000256" key="1">
    <source>
        <dbReference type="ARBA" id="ARBA00000085"/>
    </source>
</evidence>
<comment type="catalytic activity">
    <reaction evidence="1">
        <text>ATP + protein L-histidine = ADP + protein N-phospho-L-histidine.</text>
        <dbReference type="EC" id="2.7.13.3"/>
    </reaction>
</comment>
<accession>A0ABW3IIP0</accession>
<dbReference type="InterPro" id="IPR036097">
    <property type="entry name" value="HisK_dim/P_sf"/>
</dbReference>
<dbReference type="SMART" id="SM00387">
    <property type="entry name" value="HATPase_c"/>
    <property type="match status" value="1"/>
</dbReference>
<dbReference type="EC" id="2.7.13.3" evidence="2"/>
<dbReference type="Gene3D" id="3.30.450.40">
    <property type="match status" value="1"/>
</dbReference>
<evidence type="ECO:0000259" key="4">
    <source>
        <dbReference type="PROSITE" id="PS50109"/>
    </source>
</evidence>
<dbReference type="CDD" id="cd00075">
    <property type="entry name" value="HATPase"/>
    <property type="match status" value="1"/>
</dbReference>
<dbReference type="SUPFAM" id="SSF55874">
    <property type="entry name" value="ATPase domain of HSP90 chaperone/DNA topoisomerase II/histidine kinase"/>
    <property type="match status" value="1"/>
</dbReference>
<evidence type="ECO:0000256" key="3">
    <source>
        <dbReference type="ARBA" id="ARBA00022553"/>
    </source>
</evidence>
<dbReference type="Pfam" id="PF02518">
    <property type="entry name" value="HATPase_c"/>
    <property type="match status" value="1"/>
</dbReference>
<dbReference type="InterPro" id="IPR003661">
    <property type="entry name" value="HisK_dim/P_dom"/>
</dbReference>
<dbReference type="PANTHER" id="PTHR43102:SF2">
    <property type="entry name" value="GAF DOMAIN-CONTAINING PROTEIN"/>
    <property type="match status" value="1"/>
</dbReference>
<dbReference type="InterPro" id="IPR005467">
    <property type="entry name" value="His_kinase_dom"/>
</dbReference>
<dbReference type="GO" id="GO:0005524">
    <property type="term" value="F:ATP binding"/>
    <property type="evidence" value="ECO:0007669"/>
    <property type="project" value="UniProtKB-KW"/>
</dbReference>
<evidence type="ECO:0000313" key="6">
    <source>
        <dbReference type="Proteomes" id="UP001597100"/>
    </source>
</evidence>